<evidence type="ECO:0000313" key="3">
    <source>
        <dbReference type="RefSeq" id="XP_065663472.1"/>
    </source>
</evidence>
<dbReference type="SUPFAM" id="SSF63825">
    <property type="entry name" value="YWTD domain"/>
    <property type="match status" value="1"/>
</dbReference>
<sequence>MVHYLLILLLVTFVATINGDLLFMYAESSKISIWKTSSVFKIKEITISHYDAIYLAPHYKEDLIFYAYDKKLYRIHLVDENGNRKNSGKGELLINPSADHKEILFATLSSRITGIQVDGFNNKLYVSTYSEILQFDLEVKNEVKILVKQSALNNIHFYQGLLYFNSDSGIFRINANGQSKIETLVFAKNVYISSVAIDEVRKKLLYRQGSEVRMIDVNMTESSYPITNPLILLSDSSVTGGGGRQAVAANDRVMIWLSDEQLYLGVINSDYSFIPKQNIYLYRSKSYSFRPYDIVMFHHVFDQSATAPPYSILKICK</sequence>
<evidence type="ECO:0000256" key="1">
    <source>
        <dbReference type="SAM" id="SignalP"/>
    </source>
</evidence>
<evidence type="ECO:0000313" key="2">
    <source>
        <dbReference type="Proteomes" id="UP001652625"/>
    </source>
</evidence>
<dbReference type="GeneID" id="100203936"/>
<gene>
    <name evidence="3" type="primary">LOC100203936</name>
</gene>
<accession>A0ABM4CNR1</accession>
<organism evidence="2 3">
    <name type="scientific">Hydra vulgaris</name>
    <name type="common">Hydra</name>
    <name type="synonym">Hydra attenuata</name>
    <dbReference type="NCBI Taxonomy" id="6087"/>
    <lineage>
        <taxon>Eukaryota</taxon>
        <taxon>Metazoa</taxon>
        <taxon>Cnidaria</taxon>
        <taxon>Hydrozoa</taxon>
        <taxon>Hydroidolina</taxon>
        <taxon>Anthoathecata</taxon>
        <taxon>Aplanulata</taxon>
        <taxon>Hydridae</taxon>
        <taxon>Hydra</taxon>
    </lineage>
</organism>
<keyword evidence="2" id="KW-1185">Reference proteome</keyword>
<reference evidence="3" key="1">
    <citation type="submission" date="2025-08" db="UniProtKB">
        <authorList>
            <consortium name="RefSeq"/>
        </authorList>
    </citation>
    <scope>IDENTIFICATION</scope>
</reference>
<protein>
    <submittedName>
        <fullName evidence="3">Uncharacterized protein LOC100203936</fullName>
    </submittedName>
</protein>
<dbReference type="RefSeq" id="XP_065663472.1">
    <property type="nucleotide sequence ID" value="XM_065807400.1"/>
</dbReference>
<name>A0ABM4CNR1_HYDVU</name>
<proteinExistence type="predicted"/>
<keyword evidence="1" id="KW-0732">Signal</keyword>
<feature type="signal peptide" evidence="1">
    <location>
        <begin position="1"/>
        <end position="19"/>
    </location>
</feature>
<feature type="chain" id="PRO_5046064482" evidence="1">
    <location>
        <begin position="20"/>
        <end position="317"/>
    </location>
</feature>
<dbReference type="Proteomes" id="UP001652625">
    <property type="component" value="Chromosome 10"/>
</dbReference>